<dbReference type="PROSITE" id="PS00463">
    <property type="entry name" value="ZN2_CY6_FUNGAL_1"/>
    <property type="match status" value="1"/>
</dbReference>
<evidence type="ECO:0000256" key="2">
    <source>
        <dbReference type="ARBA" id="ARBA00023125"/>
    </source>
</evidence>
<keyword evidence="1" id="KW-0805">Transcription regulation</keyword>
<protein>
    <recommendedName>
        <fullName evidence="6">Zn(2)-C6 fungal-type domain-containing protein</fullName>
    </recommendedName>
</protein>
<dbReference type="SUPFAM" id="SSF57701">
    <property type="entry name" value="Zn2/Cys6 DNA-binding domain"/>
    <property type="match status" value="1"/>
</dbReference>
<sequence length="504" mass="56451">MARPCLTCRSRKKACDGAKPSCGTCSKSRRPCAGYEAHVKGVFVNLDAGKMKTQTRMKGLIRDAIVANHANDDDLTMAALKSDYEYGINSTNALHTLDLSPAEFHNHFVTLWAHFQARYARSPTCWSLGVTDLGAHSRALDLAFISLATIRLSFSDPNGKYLVMSLSAYNMGLQTFRSLLANANPSQQTKPQLVVISLLFTLFEASQQRPTAIYDSGWAGHLTGALALMEAQGPEMFRNGGFHVAFCKLREMAVLLALSRGERTFLARREWVEGPWKGTRKTWRDMLYDIAVRVTEVYADFEKQPVVDHTDLLDQSTRLQEELHTWRATWIESEYPDLLQTWHLSKTEATPSHLPHPSLFPSNDFSYMAIDYLAFLLLVTYMAAHLHPHPHPHPHPSISISPPTSSSPPSSFPHHTQKTQETLQSLRHDLNNILNIPCFGRALSDIVGITEGRCHSLFPLWALSRTARDGVDAQGGKEEEGEAQGEDWWSGTYGLCRRLNYGLD</sequence>
<accession>A0ABR4KX07</accession>
<evidence type="ECO:0000256" key="5">
    <source>
        <dbReference type="SAM" id="MobiDB-lite"/>
    </source>
</evidence>
<keyword evidence="4" id="KW-0539">Nucleus</keyword>
<keyword evidence="8" id="KW-1185">Reference proteome</keyword>
<dbReference type="EMBL" id="JBFXLR010000007">
    <property type="protein sequence ID" value="KAL2856809.1"/>
    <property type="molecule type" value="Genomic_DNA"/>
</dbReference>
<dbReference type="CDD" id="cd00067">
    <property type="entry name" value="GAL4"/>
    <property type="match status" value="1"/>
</dbReference>
<reference evidence="7 8" key="1">
    <citation type="submission" date="2024-07" db="EMBL/GenBank/DDBJ databases">
        <title>Section-level genome sequencing and comparative genomics of Aspergillus sections Usti and Cavernicolus.</title>
        <authorList>
            <consortium name="Lawrence Berkeley National Laboratory"/>
            <person name="Nybo J.L."/>
            <person name="Vesth T.C."/>
            <person name="Theobald S."/>
            <person name="Frisvad J.C."/>
            <person name="Larsen T.O."/>
            <person name="Kjaerboelling I."/>
            <person name="Rothschild-Mancinelli K."/>
            <person name="Lyhne E.K."/>
            <person name="Kogle M.E."/>
            <person name="Barry K."/>
            <person name="Clum A."/>
            <person name="Na H."/>
            <person name="Ledsgaard L."/>
            <person name="Lin J."/>
            <person name="Lipzen A."/>
            <person name="Kuo A."/>
            <person name="Riley R."/>
            <person name="Mondo S."/>
            <person name="LaButti K."/>
            <person name="Haridas S."/>
            <person name="Pangalinan J."/>
            <person name="Salamov A.A."/>
            <person name="Simmons B.A."/>
            <person name="Magnuson J.K."/>
            <person name="Chen J."/>
            <person name="Drula E."/>
            <person name="Henrissat B."/>
            <person name="Wiebenga A."/>
            <person name="Lubbers R.J."/>
            <person name="Gomes A.C."/>
            <person name="Macurrencykelacurrency M.R."/>
            <person name="Stajich J."/>
            <person name="Grigoriev I.V."/>
            <person name="Mortensen U.H."/>
            <person name="De vries R.P."/>
            <person name="Baker S.E."/>
            <person name="Andersen M.R."/>
        </authorList>
    </citation>
    <scope>NUCLEOTIDE SEQUENCE [LARGE SCALE GENOMIC DNA]</scope>
    <source>
        <strain evidence="7 8">CBS 756.74</strain>
    </source>
</reference>
<proteinExistence type="predicted"/>
<dbReference type="InterPro" id="IPR053178">
    <property type="entry name" value="Osmoadaptation_assoc"/>
</dbReference>
<dbReference type="InterPro" id="IPR036864">
    <property type="entry name" value="Zn2-C6_fun-type_DNA-bd_sf"/>
</dbReference>
<evidence type="ECO:0000313" key="8">
    <source>
        <dbReference type="Proteomes" id="UP001610444"/>
    </source>
</evidence>
<evidence type="ECO:0000256" key="4">
    <source>
        <dbReference type="ARBA" id="ARBA00023242"/>
    </source>
</evidence>
<name>A0ABR4KX07_9EURO</name>
<feature type="region of interest" description="Disordered" evidence="5">
    <location>
        <begin position="390"/>
        <end position="422"/>
    </location>
</feature>
<feature type="compositionally biased region" description="Low complexity" evidence="5">
    <location>
        <begin position="396"/>
        <end position="414"/>
    </location>
</feature>
<evidence type="ECO:0000259" key="6">
    <source>
        <dbReference type="PROSITE" id="PS50048"/>
    </source>
</evidence>
<dbReference type="Gene3D" id="4.10.240.10">
    <property type="entry name" value="Zn(2)-C6 fungal-type DNA-binding domain"/>
    <property type="match status" value="1"/>
</dbReference>
<keyword evidence="2" id="KW-0238">DNA-binding</keyword>
<evidence type="ECO:0000256" key="3">
    <source>
        <dbReference type="ARBA" id="ARBA00023163"/>
    </source>
</evidence>
<keyword evidence="3" id="KW-0804">Transcription</keyword>
<dbReference type="RefSeq" id="XP_070902673.1">
    <property type="nucleotide sequence ID" value="XM_071037405.1"/>
</dbReference>
<dbReference type="PROSITE" id="PS50048">
    <property type="entry name" value="ZN2_CY6_FUNGAL_2"/>
    <property type="match status" value="1"/>
</dbReference>
<organism evidence="7 8">
    <name type="scientific">Aspergillus pseudodeflectus</name>
    <dbReference type="NCBI Taxonomy" id="176178"/>
    <lineage>
        <taxon>Eukaryota</taxon>
        <taxon>Fungi</taxon>
        <taxon>Dikarya</taxon>
        <taxon>Ascomycota</taxon>
        <taxon>Pezizomycotina</taxon>
        <taxon>Eurotiomycetes</taxon>
        <taxon>Eurotiomycetidae</taxon>
        <taxon>Eurotiales</taxon>
        <taxon>Aspergillaceae</taxon>
        <taxon>Aspergillus</taxon>
        <taxon>Aspergillus subgen. Nidulantes</taxon>
    </lineage>
</organism>
<evidence type="ECO:0000313" key="7">
    <source>
        <dbReference type="EMBL" id="KAL2856809.1"/>
    </source>
</evidence>
<dbReference type="Proteomes" id="UP001610444">
    <property type="component" value="Unassembled WGS sequence"/>
</dbReference>
<evidence type="ECO:0000256" key="1">
    <source>
        <dbReference type="ARBA" id="ARBA00023015"/>
    </source>
</evidence>
<gene>
    <name evidence="7" type="ORF">BJX68DRAFT_191985</name>
</gene>
<dbReference type="PANTHER" id="PTHR38111">
    <property type="entry name" value="ZN(2)-C6 FUNGAL-TYPE DOMAIN-CONTAINING PROTEIN-RELATED"/>
    <property type="match status" value="1"/>
</dbReference>
<feature type="domain" description="Zn(2)-C6 fungal-type" evidence="6">
    <location>
        <begin position="4"/>
        <end position="32"/>
    </location>
</feature>
<dbReference type="GeneID" id="98152569"/>
<dbReference type="InterPro" id="IPR001138">
    <property type="entry name" value="Zn2Cys6_DnaBD"/>
</dbReference>
<dbReference type="Pfam" id="PF00172">
    <property type="entry name" value="Zn_clus"/>
    <property type="match status" value="1"/>
</dbReference>
<comment type="caution">
    <text evidence="7">The sequence shown here is derived from an EMBL/GenBank/DDBJ whole genome shotgun (WGS) entry which is preliminary data.</text>
</comment>